<dbReference type="InterPro" id="IPR003004">
    <property type="entry name" value="GspF/PilC"/>
</dbReference>
<keyword evidence="1" id="KW-0472">Membrane</keyword>
<feature type="transmembrane region" description="Helical" evidence="1">
    <location>
        <begin position="165"/>
        <end position="187"/>
    </location>
</feature>
<evidence type="ECO:0000313" key="3">
    <source>
        <dbReference type="Proteomes" id="UP000055136"/>
    </source>
</evidence>
<evidence type="ECO:0000256" key="1">
    <source>
        <dbReference type="SAM" id="Phobius"/>
    </source>
</evidence>
<keyword evidence="1" id="KW-1133">Transmembrane helix</keyword>
<dbReference type="KEGG" id="tee:Tel_09165"/>
<feature type="transmembrane region" description="Helical" evidence="1">
    <location>
        <begin position="115"/>
        <end position="138"/>
    </location>
</feature>
<evidence type="ECO:0008006" key="4">
    <source>
        <dbReference type="Google" id="ProtNLM"/>
    </source>
</evidence>
<keyword evidence="1" id="KW-0812">Transmembrane</keyword>
<proteinExistence type="predicted"/>
<dbReference type="EMBL" id="CP013099">
    <property type="protein sequence ID" value="ALP53310.1"/>
    <property type="molecule type" value="Genomic_DNA"/>
</dbReference>
<gene>
    <name evidence="2" type="ORF">Tel_09165</name>
</gene>
<dbReference type="AlphaFoldDB" id="A0A0S2TDU2"/>
<evidence type="ECO:0000313" key="2">
    <source>
        <dbReference type="EMBL" id="ALP53310.1"/>
    </source>
</evidence>
<dbReference type="Proteomes" id="UP000055136">
    <property type="component" value="Chromosome"/>
</dbReference>
<sequence length="326" mass="36069">MITNESATEELAMVSRMLSYQLERDQPLPQAIKVLRDTLPEKYQSSINALERMASGNGQVNLVGYGYSSFGILNEFAEIVRAEGKDVSQLFACAQGGMRDAVVQARDYWSGFNSLIGYFGIVLMIAISISAIFSFYVLPPFQEMFDTMGGTLPGITAFVLGDNGIFPVVILILTLLVVVCVLCAYHIRVRVAQFRPLSRLASWIPGVKKLSDVYSYFLFVQYSTVLHKSGVPADAAIQHGEAFSNLKHANQKSLGLWRTAVNSAGQMGALLTELEYQCDQISSMFGKYMIIVRERLTLWVQVILGLLVGTLIVAMYLPIFKMGEVV</sequence>
<feature type="transmembrane region" description="Helical" evidence="1">
    <location>
        <begin position="296"/>
        <end position="319"/>
    </location>
</feature>
<organism evidence="2 3">
    <name type="scientific">Candidatus Tenderia electrophaga</name>
    <dbReference type="NCBI Taxonomy" id="1748243"/>
    <lineage>
        <taxon>Bacteria</taxon>
        <taxon>Pseudomonadati</taxon>
        <taxon>Pseudomonadota</taxon>
        <taxon>Gammaproteobacteria</taxon>
        <taxon>Candidatus Tenderiales</taxon>
        <taxon>Candidatus Tenderiaceae</taxon>
        <taxon>Candidatus Tenderia</taxon>
    </lineage>
</organism>
<accession>A0A0S2TDU2</accession>
<dbReference type="PANTHER" id="PTHR30012:SF0">
    <property type="entry name" value="TYPE II SECRETION SYSTEM PROTEIN F-RELATED"/>
    <property type="match status" value="1"/>
</dbReference>
<keyword evidence="3" id="KW-1185">Reference proteome</keyword>
<reference evidence="2" key="1">
    <citation type="submission" date="2015-10" db="EMBL/GenBank/DDBJ databases">
        <title>Description of Candidatus Tenderia electrophaga gen. nov, sp. nov., an Uncultivated Electroautotroph from a Biocathode Enrichment.</title>
        <authorList>
            <person name="Eddie B.J."/>
            <person name="Malanoski A.P."/>
            <person name="Wang Z."/>
            <person name="Hall R.J."/>
            <person name="Oh S.D."/>
            <person name="Heiner C."/>
            <person name="Lin B."/>
            <person name="Strycharz-Glaven S.M."/>
        </authorList>
    </citation>
    <scope>NUCLEOTIDE SEQUENCE [LARGE SCALE GENOMIC DNA]</scope>
    <source>
        <strain evidence="2">NRL1</strain>
    </source>
</reference>
<dbReference type="PANTHER" id="PTHR30012">
    <property type="entry name" value="GENERAL SECRETION PATHWAY PROTEIN"/>
    <property type="match status" value="1"/>
</dbReference>
<dbReference type="STRING" id="1748243.Tel_09165"/>
<protein>
    <recommendedName>
        <fullName evidence="4">Type II secretion system protein GspF domain-containing protein</fullName>
    </recommendedName>
</protein>
<name>A0A0S2TDU2_9GAMM</name>